<comment type="caution">
    <text evidence="3">The sequence shown here is derived from an EMBL/GenBank/DDBJ whole genome shotgun (WGS) entry which is preliminary data.</text>
</comment>
<feature type="signal peptide" evidence="2">
    <location>
        <begin position="1"/>
        <end position="23"/>
    </location>
</feature>
<dbReference type="Proteomes" id="UP000664859">
    <property type="component" value="Unassembled WGS sequence"/>
</dbReference>
<name>A0A835YSK9_9STRA</name>
<feature type="compositionally biased region" description="Acidic residues" evidence="1">
    <location>
        <begin position="202"/>
        <end position="211"/>
    </location>
</feature>
<feature type="region of interest" description="Disordered" evidence="1">
    <location>
        <begin position="195"/>
        <end position="285"/>
    </location>
</feature>
<keyword evidence="2" id="KW-0732">Signal</keyword>
<evidence type="ECO:0000313" key="4">
    <source>
        <dbReference type="Proteomes" id="UP000664859"/>
    </source>
</evidence>
<gene>
    <name evidence="3" type="ORF">JKP88DRAFT_223210</name>
</gene>
<keyword evidence="4" id="KW-1185">Reference proteome</keyword>
<protein>
    <submittedName>
        <fullName evidence="3">Uncharacterized protein</fullName>
    </submittedName>
</protein>
<evidence type="ECO:0000256" key="1">
    <source>
        <dbReference type="SAM" id="MobiDB-lite"/>
    </source>
</evidence>
<sequence>MLSQGAVKLALCVACAMCLCSEAFLPALQPGTCARPAIASRAYAASNRVVAPALTMSAAPWGGGEELNAAPAAASASPSAEAPRVGKLARLRNRIKAAFMRAMMGYDEEEHKAQAEYAESMRAFAVRGMALEEAMTTAAALEEQQQRSTVVSRSDDFDDLLGLGGEGIVELDVGSSASPMEEDIMASLRRRMQEVAPIQAHEDDDDDTTTEDDTRMMDVEAKETPKRRPIRSAASSSSSGGGVAMAPRPEERAAEQAEEEEEEPQLASAADIERLRRMFGGSASD</sequence>
<dbReference type="AlphaFoldDB" id="A0A835YSK9"/>
<organism evidence="3 4">
    <name type="scientific">Tribonema minus</name>
    <dbReference type="NCBI Taxonomy" id="303371"/>
    <lineage>
        <taxon>Eukaryota</taxon>
        <taxon>Sar</taxon>
        <taxon>Stramenopiles</taxon>
        <taxon>Ochrophyta</taxon>
        <taxon>PX clade</taxon>
        <taxon>Xanthophyceae</taxon>
        <taxon>Tribonematales</taxon>
        <taxon>Tribonemataceae</taxon>
        <taxon>Tribonema</taxon>
    </lineage>
</organism>
<proteinExistence type="predicted"/>
<accession>A0A835YSK9</accession>
<evidence type="ECO:0000256" key="2">
    <source>
        <dbReference type="SAM" id="SignalP"/>
    </source>
</evidence>
<reference evidence="3" key="1">
    <citation type="submission" date="2021-02" db="EMBL/GenBank/DDBJ databases">
        <title>First Annotated Genome of the Yellow-green Alga Tribonema minus.</title>
        <authorList>
            <person name="Mahan K.M."/>
        </authorList>
    </citation>
    <scope>NUCLEOTIDE SEQUENCE</scope>
    <source>
        <strain evidence="3">UTEX B ZZ1240</strain>
    </source>
</reference>
<dbReference type="EMBL" id="JAFCMP010000390">
    <property type="protein sequence ID" value="KAG5180456.1"/>
    <property type="molecule type" value="Genomic_DNA"/>
</dbReference>
<evidence type="ECO:0000313" key="3">
    <source>
        <dbReference type="EMBL" id="KAG5180456.1"/>
    </source>
</evidence>
<feature type="chain" id="PRO_5032326788" evidence="2">
    <location>
        <begin position="24"/>
        <end position="285"/>
    </location>
</feature>
<feature type="compositionally biased region" description="Basic and acidic residues" evidence="1">
    <location>
        <begin position="212"/>
        <end position="226"/>
    </location>
</feature>